<gene>
    <name evidence="3" type="ORF">CJ030_MR8G015348</name>
</gene>
<comment type="caution">
    <text evidence="3">The sequence shown here is derived from an EMBL/GenBank/DDBJ whole genome shotgun (WGS) entry which is preliminary data.</text>
</comment>
<feature type="transmembrane region" description="Helical" evidence="1">
    <location>
        <begin position="326"/>
        <end position="347"/>
    </location>
</feature>
<reference evidence="3 4" key="1">
    <citation type="journal article" date="2019" name="Plant Biotechnol. J.">
        <title>The red bayberry genome and genetic basis of sex determination.</title>
        <authorList>
            <person name="Jia H.M."/>
            <person name="Jia H.J."/>
            <person name="Cai Q.L."/>
            <person name="Wang Y."/>
            <person name="Zhao H.B."/>
            <person name="Yang W.F."/>
            <person name="Wang G.Y."/>
            <person name="Li Y.H."/>
            <person name="Zhan D.L."/>
            <person name="Shen Y.T."/>
            <person name="Niu Q.F."/>
            <person name="Chang L."/>
            <person name="Qiu J."/>
            <person name="Zhao L."/>
            <person name="Xie H.B."/>
            <person name="Fu W.Y."/>
            <person name="Jin J."/>
            <person name="Li X.W."/>
            <person name="Jiao Y."/>
            <person name="Zhou C.C."/>
            <person name="Tu T."/>
            <person name="Chai C.Y."/>
            <person name="Gao J.L."/>
            <person name="Fan L.J."/>
            <person name="van de Weg E."/>
            <person name="Wang J.Y."/>
            <person name="Gao Z.S."/>
        </authorList>
    </citation>
    <scope>NUCLEOTIDE SEQUENCE [LARGE SCALE GENOMIC DNA]</scope>
    <source>
        <tissue evidence="3">Leaves</tissue>
    </source>
</reference>
<keyword evidence="1" id="KW-0472">Membrane</keyword>
<feature type="transmembrane region" description="Helical" evidence="1">
    <location>
        <begin position="21"/>
        <end position="38"/>
    </location>
</feature>
<dbReference type="EMBL" id="RXIC02000026">
    <property type="protein sequence ID" value="KAB1203525.1"/>
    <property type="molecule type" value="Genomic_DNA"/>
</dbReference>
<feature type="transmembrane region" description="Helical" evidence="1">
    <location>
        <begin position="92"/>
        <end position="117"/>
    </location>
</feature>
<evidence type="ECO:0000313" key="4">
    <source>
        <dbReference type="Proteomes" id="UP000516437"/>
    </source>
</evidence>
<sequence length="694" mass="80064">MLNQMSPDLMLRLWDDWELRVMVLISLTTQIFLLVMGNRRKYNPGTLLRISIWCAYLTADWVATVALGLLFNKQGTISSTCSTARKTDHIDYELAAFWAPFLLLHLGGQNTITAYAIADTDLWLRNWLALGSQTAVALYVTFMAWKGTWISFLTIPMIFAGVLKYGERSLALRFAHHQKYLYSLADPPNCVQLIEDVNLRRDEGYIVLPIELKRVVDHLSHADTGTLLAEAYSFFQTFKRIFVDLLLSPLDLRTSQSYFWNLTPEVAFKLVEFEHGFAYDVFYTNAPIIYTSWGSICRFITSVLIIIVFVLFLMFETRNRLQIDLIITYILLVGAILQEFYAVILLLSSDWTKLRSRDTRSRFFRKIASLQPAVSQLISRSFISSIVSCFLPSNAKRWSNSLGLYNLLSFSIKDKPVSSLEDKPELFKHIVKSSAIYKKFERLRYKDCCEVSPDWKKLIFKHFKEKSVFRSKAEDDIYIASLCSARGNLVFEKNYLSFSFSWTTQVEFDQSILIWHIATDICYHLDGGKKFTTKNPTYEGSKNLSDYMVYLLLECPSMLPIGIGKIRFQDTHEEAEQFCRTKRLGSKDKGALCNKLLEVSTEEYPLAKAKGETSKSVLFDARKLAGLLQEMGGEDENKEKKWKFVCDVWIEILGYAACHCRGYYHARQLMKGGEFITHVWLLMAHLGITEQYFR</sequence>
<dbReference type="OrthoDB" id="1689146at2759"/>
<feature type="transmembrane region" description="Helical" evidence="1">
    <location>
        <begin position="137"/>
        <end position="163"/>
    </location>
</feature>
<dbReference type="AlphaFoldDB" id="A0A6A1UT08"/>
<dbReference type="InterPro" id="IPR007658">
    <property type="entry name" value="DUF594"/>
</dbReference>
<keyword evidence="1" id="KW-0812">Transmembrane</keyword>
<name>A0A6A1UT08_9ROSI</name>
<dbReference type="Pfam" id="PF13968">
    <property type="entry name" value="DUF4220"/>
    <property type="match status" value="1"/>
</dbReference>
<dbReference type="InterPro" id="IPR025315">
    <property type="entry name" value="DUF4220"/>
</dbReference>
<feature type="transmembrane region" description="Helical" evidence="1">
    <location>
        <begin position="296"/>
        <end position="314"/>
    </location>
</feature>
<dbReference type="PANTHER" id="PTHR31325">
    <property type="entry name" value="OS01G0798800 PROTEIN-RELATED"/>
    <property type="match status" value="1"/>
</dbReference>
<evidence type="ECO:0000259" key="2">
    <source>
        <dbReference type="Pfam" id="PF13968"/>
    </source>
</evidence>
<accession>A0A6A1UT08</accession>
<evidence type="ECO:0000256" key="1">
    <source>
        <dbReference type="SAM" id="Phobius"/>
    </source>
</evidence>
<evidence type="ECO:0000313" key="3">
    <source>
        <dbReference type="EMBL" id="KAB1203525.1"/>
    </source>
</evidence>
<dbReference type="Proteomes" id="UP000516437">
    <property type="component" value="Chromosome 8"/>
</dbReference>
<dbReference type="Pfam" id="PF04578">
    <property type="entry name" value="DUF594"/>
    <property type="match status" value="1"/>
</dbReference>
<proteinExistence type="predicted"/>
<protein>
    <recommendedName>
        <fullName evidence="2">DUF4220 domain-containing protein</fullName>
    </recommendedName>
</protein>
<keyword evidence="1" id="KW-1133">Transmembrane helix</keyword>
<feature type="domain" description="DUF4220" evidence="2">
    <location>
        <begin position="53"/>
        <end position="410"/>
    </location>
</feature>
<organism evidence="3 4">
    <name type="scientific">Morella rubra</name>
    <name type="common">Chinese bayberry</name>
    <dbReference type="NCBI Taxonomy" id="262757"/>
    <lineage>
        <taxon>Eukaryota</taxon>
        <taxon>Viridiplantae</taxon>
        <taxon>Streptophyta</taxon>
        <taxon>Embryophyta</taxon>
        <taxon>Tracheophyta</taxon>
        <taxon>Spermatophyta</taxon>
        <taxon>Magnoliopsida</taxon>
        <taxon>eudicotyledons</taxon>
        <taxon>Gunneridae</taxon>
        <taxon>Pentapetalae</taxon>
        <taxon>rosids</taxon>
        <taxon>fabids</taxon>
        <taxon>Fagales</taxon>
        <taxon>Myricaceae</taxon>
        <taxon>Morella</taxon>
    </lineage>
</organism>
<feature type="transmembrane region" description="Helical" evidence="1">
    <location>
        <begin position="50"/>
        <end position="71"/>
    </location>
</feature>
<keyword evidence="4" id="KW-1185">Reference proteome</keyword>